<comment type="caution">
    <text evidence="2">The sequence shown here is derived from an EMBL/GenBank/DDBJ whole genome shotgun (WGS) entry which is preliminary data.</text>
</comment>
<name>A0A511UTP2_9GAMM</name>
<dbReference type="Proteomes" id="UP000321303">
    <property type="component" value="Unassembled WGS sequence"/>
</dbReference>
<sequence length="254" mass="28290">MPSRISGQDLIQLKDAIVQDFDSSNWRELGALTNMIDEVERHPRLLRSLSFGDPDYDGLALTFLRRMIGQEDENLDTVVKYIHKTCGNAGENVSSEVAQGRKIVFSPTIFNVPSDPVDTNLISVMMPFDASMAGVYNAIVSAAQQAGFECQRADNIWDHSTVIQDVFSLIFKSYIVVCDFTGKNPNVFYEAGIAHTLGKHVVPITQSEQDVPFDLRHHRFAKYLNNGEGLESLEEGLASRFATLATKRSNSGWI</sequence>
<dbReference type="AlphaFoldDB" id="A0A511UTP2"/>
<dbReference type="RefSeq" id="WP_146876007.1">
    <property type="nucleotide sequence ID" value="NZ_BJXV01000016.1"/>
</dbReference>
<proteinExistence type="predicted"/>
<evidence type="ECO:0000259" key="1">
    <source>
        <dbReference type="Pfam" id="PF18865"/>
    </source>
</evidence>
<dbReference type="Pfam" id="PF18865">
    <property type="entry name" value="AbiJ_NTD5"/>
    <property type="match status" value="1"/>
</dbReference>
<gene>
    <name evidence="2" type="ORF">HVA01_27340</name>
</gene>
<organism evidence="2 3">
    <name type="scientific">Halovibrio variabilis</name>
    <dbReference type="NCBI Taxonomy" id="31910"/>
    <lineage>
        <taxon>Bacteria</taxon>
        <taxon>Pseudomonadati</taxon>
        <taxon>Pseudomonadota</taxon>
        <taxon>Gammaproteobacteria</taxon>
        <taxon>Oceanospirillales</taxon>
        <taxon>Halomonadaceae</taxon>
        <taxon>Halovibrio</taxon>
    </lineage>
</organism>
<dbReference type="OrthoDB" id="5180013at2"/>
<dbReference type="InterPro" id="IPR040508">
    <property type="entry name" value="AbiJ_NTD5"/>
</dbReference>
<accession>A0A511UTP2</accession>
<keyword evidence="3" id="KW-1185">Reference proteome</keyword>
<feature type="domain" description="AbiJ N-terminal" evidence="1">
    <location>
        <begin position="7"/>
        <end position="91"/>
    </location>
</feature>
<dbReference type="EMBL" id="BJXV01000016">
    <property type="protein sequence ID" value="GEN29088.1"/>
    <property type="molecule type" value="Genomic_DNA"/>
</dbReference>
<protein>
    <recommendedName>
        <fullName evidence="1">AbiJ N-terminal domain-containing protein</fullName>
    </recommendedName>
</protein>
<evidence type="ECO:0000313" key="2">
    <source>
        <dbReference type="EMBL" id="GEN29088.1"/>
    </source>
</evidence>
<reference evidence="2 3" key="1">
    <citation type="submission" date="2019-07" db="EMBL/GenBank/DDBJ databases">
        <title>Whole genome shotgun sequence of Halomonas variabilis NBRC 102410.</title>
        <authorList>
            <person name="Hosoyama A."/>
            <person name="Uohara A."/>
            <person name="Ohji S."/>
            <person name="Ichikawa N."/>
        </authorList>
    </citation>
    <scope>NUCLEOTIDE SEQUENCE [LARGE SCALE GENOMIC DNA]</scope>
    <source>
        <strain evidence="2 3">NBRC 102410</strain>
    </source>
</reference>
<evidence type="ECO:0000313" key="3">
    <source>
        <dbReference type="Proteomes" id="UP000321303"/>
    </source>
</evidence>